<dbReference type="Gene3D" id="3.80.10.10">
    <property type="entry name" value="Ribonuclease Inhibitor"/>
    <property type="match status" value="1"/>
</dbReference>
<dbReference type="Proteomes" id="UP000780801">
    <property type="component" value="Unassembled WGS sequence"/>
</dbReference>
<comment type="caution">
    <text evidence="1">The sequence shown here is derived from an EMBL/GenBank/DDBJ whole genome shotgun (WGS) entry which is preliminary data.</text>
</comment>
<dbReference type="OrthoDB" id="2355586at2759"/>
<dbReference type="SUPFAM" id="SSF52047">
    <property type="entry name" value="RNI-like"/>
    <property type="match status" value="1"/>
</dbReference>
<dbReference type="InterPro" id="IPR032675">
    <property type="entry name" value="LRR_dom_sf"/>
</dbReference>
<evidence type="ECO:0000313" key="1">
    <source>
        <dbReference type="EMBL" id="KAF9582709.1"/>
    </source>
</evidence>
<accession>A0A9P6FWK3</accession>
<protein>
    <submittedName>
        <fullName evidence="1">Uncharacterized protein</fullName>
    </submittedName>
</protein>
<proteinExistence type="predicted"/>
<keyword evidence="2" id="KW-1185">Reference proteome</keyword>
<sequence length="808" mass="93300">MIITEIYSPGFRRGLTLPNECILIVIRQFKYDLPMLYTLLTVNYFFFEESLKLMMGHPFRKRSSMPYTTSVNGIHCKELLLALVLRSALQHEWLKRQGLADLLNQWQQRHQVKGEAKEQSLDTQKPISSVQSLPPAIRRRLNEPNCMTGITSMTREYGFLPLNSSLNPKESYAQLTTVDYSLYLSSLSTEDICHTDIDLILQSWPPKTSDEDLEETSRPPFRTIITRDLARGLVRFLLDHGSQHITDLGFELHEAAHYIHYATTMPMLQTLKIDMPKDLDNHLTHAIHAACLVRLHQKKFPSKRRLNLEFVHHESVEDRIKLDKDGDLLETWMIERRKWKTKLYPLQMLYGAIGRPRSMDVSLLPWFYEDAQQSIENDRLVSFVDRDVERWDAGETPLMGEFLRRCPELRILDIAVGHHHSFQWVSTPSTTRPFPKLSKLKLGTNRNYWTLIQSLNDIVAVSGESLETILIKQAWTDYIHPVFDPKTDLLGIFDEPHSYPNPKTFSLGIDWYLPRVRKIDLHFEGTILLGSFDQCPLLETLIIESNKGVNHLSDYFDIIEPAQQDHFLDSLTILPIWELPNLKRLHLSGMPAVQFNFRSIKYMKSLQNLELDVINHGWLPSVGNMYTKLYKQDARAGLVSNGSNVLGYCFCPAAMMFHLGQLNRFPSLVKLDLRVPNGDDYLTNCSNETILVVLRTYIPSMPFDDGLVAEYKQALKKFYLSKAAGEGEETQTEEIVDESLTPPRIANYTTLSEICFLGDWDVAGSNFWTEIISEHVPHLNRFYGCKSPDPFTQIQVAVYWSLMKRNWG</sequence>
<evidence type="ECO:0000313" key="2">
    <source>
        <dbReference type="Proteomes" id="UP000780801"/>
    </source>
</evidence>
<dbReference type="AlphaFoldDB" id="A0A9P6FWK3"/>
<reference evidence="1" key="1">
    <citation type="journal article" date="2020" name="Fungal Divers.">
        <title>Resolving the Mortierellaceae phylogeny through synthesis of multi-gene phylogenetics and phylogenomics.</title>
        <authorList>
            <person name="Vandepol N."/>
            <person name="Liber J."/>
            <person name="Desiro A."/>
            <person name="Na H."/>
            <person name="Kennedy M."/>
            <person name="Barry K."/>
            <person name="Grigoriev I.V."/>
            <person name="Miller A.N."/>
            <person name="O'Donnell K."/>
            <person name="Stajich J.E."/>
            <person name="Bonito G."/>
        </authorList>
    </citation>
    <scope>NUCLEOTIDE SEQUENCE</scope>
    <source>
        <strain evidence="1">KOD1015</strain>
    </source>
</reference>
<organism evidence="1 2">
    <name type="scientific">Lunasporangiospora selenospora</name>
    <dbReference type="NCBI Taxonomy" id="979761"/>
    <lineage>
        <taxon>Eukaryota</taxon>
        <taxon>Fungi</taxon>
        <taxon>Fungi incertae sedis</taxon>
        <taxon>Mucoromycota</taxon>
        <taxon>Mortierellomycotina</taxon>
        <taxon>Mortierellomycetes</taxon>
        <taxon>Mortierellales</taxon>
        <taxon>Mortierellaceae</taxon>
        <taxon>Lunasporangiospora</taxon>
    </lineage>
</organism>
<name>A0A9P6FWK3_9FUNG</name>
<gene>
    <name evidence="1" type="ORF">BGW38_010865</name>
</gene>
<dbReference type="EMBL" id="JAABOA010000953">
    <property type="protein sequence ID" value="KAF9582709.1"/>
    <property type="molecule type" value="Genomic_DNA"/>
</dbReference>